<dbReference type="SUPFAM" id="SSF49879">
    <property type="entry name" value="SMAD/FHA domain"/>
    <property type="match status" value="1"/>
</dbReference>
<dbReference type="CDD" id="cd00060">
    <property type="entry name" value="FHA"/>
    <property type="match status" value="1"/>
</dbReference>
<evidence type="ECO:0008006" key="4">
    <source>
        <dbReference type="Google" id="ProtNLM"/>
    </source>
</evidence>
<evidence type="ECO:0000313" key="3">
    <source>
        <dbReference type="Proteomes" id="UP001500943"/>
    </source>
</evidence>
<evidence type="ECO:0000256" key="1">
    <source>
        <dbReference type="SAM" id="MobiDB-lite"/>
    </source>
</evidence>
<feature type="compositionally biased region" description="Basic and acidic residues" evidence="1">
    <location>
        <begin position="280"/>
        <end position="293"/>
    </location>
</feature>
<feature type="region of interest" description="Disordered" evidence="1">
    <location>
        <begin position="280"/>
        <end position="329"/>
    </location>
</feature>
<sequence>MSATTRLDIDLAFSLEEPIVEPTETSTASPDTAAVESEQMTGTITASGLDIEVYSSKPELFVQSRTIRLKDLRVLATALAERGLTVSLSGPDGVIVKLGAVQASVTQRVLTGSAHIGLGSRKALAPLLRRRSTGSSNSPAALLPPATPWPLVPTFDRLIRRKITTTHYSFGAGRPRLFFIVGSETWNGQMPREVELSPGITTIGSSPAADLQLAGLEPFHAQIHHESDDEYVLYSLGEVGGGSLPLPDEHAGGRVLRTGARMEMGQWRIGFFREEYADHGRPYGGRRGGEMGHQKPQPGRHSVEQPAPAPPARDTAVRAEQTPLGDPEI</sequence>
<evidence type="ECO:0000313" key="2">
    <source>
        <dbReference type="EMBL" id="GAA1209301.1"/>
    </source>
</evidence>
<dbReference type="RefSeq" id="WP_343922953.1">
    <property type="nucleotide sequence ID" value="NZ_BAAAKW010000014.1"/>
</dbReference>
<dbReference type="EMBL" id="BAAAKW010000014">
    <property type="protein sequence ID" value="GAA1209301.1"/>
    <property type="molecule type" value="Genomic_DNA"/>
</dbReference>
<feature type="region of interest" description="Disordered" evidence="1">
    <location>
        <begin position="20"/>
        <end position="40"/>
    </location>
</feature>
<dbReference type="Proteomes" id="UP001500943">
    <property type="component" value="Unassembled WGS sequence"/>
</dbReference>
<dbReference type="InterPro" id="IPR008984">
    <property type="entry name" value="SMAD_FHA_dom_sf"/>
</dbReference>
<keyword evidence="3" id="KW-1185">Reference proteome</keyword>
<proteinExistence type="predicted"/>
<accession>A0ABN1VFK1</accession>
<organism evidence="2 3">
    <name type="scientific">Rhodoglobus aureus</name>
    <dbReference type="NCBI Taxonomy" id="191497"/>
    <lineage>
        <taxon>Bacteria</taxon>
        <taxon>Bacillati</taxon>
        <taxon>Actinomycetota</taxon>
        <taxon>Actinomycetes</taxon>
        <taxon>Micrococcales</taxon>
        <taxon>Microbacteriaceae</taxon>
        <taxon>Rhodoglobus</taxon>
    </lineage>
</organism>
<protein>
    <recommendedName>
        <fullName evidence="4">FHA domain-containing protein</fullName>
    </recommendedName>
</protein>
<gene>
    <name evidence="2" type="ORF">GCM10009655_05450</name>
</gene>
<name>A0ABN1VFK1_9MICO</name>
<comment type="caution">
    <text evidence="2">The sequence shown here is derived from an EMBL/GenBank/DDBJ whole genome shotgun (WGS) entry which is preliminary data.</text>
</comment>
<reference evidence="2 3" key="1">
    <citation type="journal article" date="2019" name="Int. J. Syst. Evol. Microbiol.">
        <title>The Global Catalogue of Microorganisms (GCM) 10K type strain sequencing project: providing services to taxonomists for standard genome sequencing and annotation.</title>
        <authorList>
            <consortium name="The Broad Institute Genomics Platform"/>
            <consortium name="The Broad Institute Genome Sequencing Center for Infectious Disease"/>
            <person name="Wu L."/>
            <person name="Ma J."/>
        </authorList>
    </citation>
    <scope>NUCLEOTIDE SEQUENCE [LARGE SCALE GENOMIC DNA]</scope>
    <source>
        <strain evidence="2 3">JCM 12762</strain>
    </source>
</reference>